<protein>
    <submittedName>
        <fullName evidence="1">Uncharacterized protein</fullName>
    </submittedName>
</protein>
<accession>A0A0E9R053</accession>
<organism evidence="1">
    <name type="scientific">Anguilla anguilla</name>
    <name type="common">European freshwater eel</name>
    <name type="synonym">Muraena anguilla</name>
    <dbReference type="NCBI Taxonomy" id="7936"/>
    <lineage>
        <taxon>Eukaryota</taxon>
        <taxon>Metazoa</taxon>
        <taxon>Chordata</taxon>
        <taxon>Craniata</taxon>
        <taxon>Vertebrata</taxon>
        <taxon>Euteleostomi</taxon>
        <taxon>Actinopterygii</taxon>
        <taxon>Neopterygii</taxon>
        <taxon>Teleostei</taxon>
        <taxon>Anguilliformes</taxon>
        <taxon>Anguillidae</taxon>
        <taxon>Anguilla</taxon>
    </lineage>
</organism>
<proteinExistence type="predicted"/>
<reference evidence="1" key="2">
    <citation type="journal article" date="2015" name="Fish Shellfish Immunol.">
        <title>Early steps in the European eel (Anguilla anguilla)-Vibrio vulnificus interaction in the gills: Role of the RtxA13 toxin.</title>
        <authorList>
            <person name="Callol A."/>
            <person name="Pajuelo D."/>
            <person name="Ebbesson L."/>
            <person name="Teles M."/>
            <person name="MacKenzie S."/>
            <person name="Amaro C."/>
        </authorList>
    </citation>
    <scope>NUCLEOTIDE SEQUENCE</scope>
</reference>
<evidence type="ECO:0000313" key="1">
    <source>
        <dbReference type="EMBL" id="JAH21713.1"/>
    </source>
</evidence>
<dbReference type="EMBL" id="GBXM01086864">
    <property type="protein sequence ID" value="JAH21713.1"/>
    <property type="molecule type" value="Transcribed_RNA"/>
</dbReference>
<dbReference type="AlphaFoldDB" id="A0A0E9R053"/>
<sequence>MRNESPGEIPKRACFCCVNVFVPIHIKCKGTDISAPVDLLLRNIVSGA</sequence>
<reference evidence="1" key="1">
    <citation type="submission" date="2014-11" db="EMBL/GenBank/DDBJ databases">
        <authorList>
            <person name="Amaro Gonzalez C."/>
        </authorList>
    </citation>
    <scope>NUCLEOTIDE SEQUENCE</scope>
</reference>
<name>A0A0E9R053_ANGAN</name>